<dbReference type="PANTHER" id="PTHR23077">
    <property type="entry name" value="AAA-FAMILY ATPASE"/>
    <property type="match status" value="1"/>
</dbReference>
<dbReference type="EMBL" id="MCFJ01000008">
    <property type="protein sequence ID" value="ORY63191.1"/>
    <property type="molecule type" value="Genomic_DNA"/>
</dbReference>
<evidence type="ECO:0000256" key="1">
    <source>
        <dbReference type="ARBA" id="ARBA00022741"/>
    </source>
</evidence>
<evidence type="ECO:0000256" key="4">
    <source>
        <dbReference type="RuleBase" id="RU003651"/>
    </source>
</evidence>
<feature type="domain" description="AAA+ ATPase" evidence="5">
    <location>
        <begin position="196"/>
        <end position="325"/>
    </location>
</feature>
<name>A0A1Y2DV90_9PEZI</name>
<dbReference type="FunFam" id="3.40.50.300:FF:001025">
    <property type="entry name" value="ATPase family, AAA domain-containing 2B"/>
    <property type="match status" value="1"/>
</dbReference>
<dbReference type="Gene3D" id="1.10.8.60">
    <property type="match status" value="2"/>
</dbReference>
<dbReference type="PANTHER" id="PTHR23077:SF27">
    <property type="entry name" value="ATPASE FAMILY GENE 2 PROTEIN HOMOLOG A"/>
    <property type="match status" value="1"/>
</dbReference>
<dbReference type="Proteomes" id="UP000193689">
    <property type="component" value="Unassembled WGS sequence"/>
</dbReference>
<keyword evidence="1 4" id="KW-0547">Nucleotide-binding</keyword>
<dbReference type="Pfam" id="PF17862">
    <property type="entry name" value="AAA_lid_3"/>
    <property type="match status" value="1"/>
</dbReference>
<organism evidence="6 7">
    <name type="scientific">Pseudomassariella vexata</name>
    <dbReference type="NCBI Taxonomy" id="1141098"/>
    <lineage>
        <taxon>Eukaryota</taxon>
        <taxon>Fungi</taxon>
        <taxon>Dikarya</taxon>
        <taxon>Ascomycota</taxon>
        <taxon>Pezizomycotina</taxon>
        <taxon>Sordariomycetes</taxon>
        <taxon>Xylariomycetidae</taxon>
        <taxon>Amphisphaeriales</taxon>
        <taxon>Pseudomassariaceae</taxon>
        <taxon>Pseudomassariella</taxon>
    </lineage>
</organism>
<evidence type="ECO:0000313" key="6">
    <source>
        <dbReference type="EMBL" id="ORY63191.1"/>
    </source>
</evidence>
<evidence type="ECO:0000313" key="7">
    <source>
        <dbReference type="Proteomes" id="UP000193689"/>
    </source>
</evidence>
<dbReference type="OrthoDB" id="27435at2759"/>
<evidence type="ECO:0000256" key="3">
    <source>
        <dbReference type="ARBA" id="ARBA00023054"/>
    </source>
</evidence>
<dbReference type="SUPFAM" id="SSF52540">
    <property type="entry name" value="P-loop containing nucleoside triphosphate hydrolases"/>
    <property type="match status" value="2"/>
</dbReference>
<comment type="similarity">
    <text evidence="4">Belongs to the AAA ATPase family.</text>
</comment>
<dbReference type="PROSITE" id="PS00674">
    <property type="entry name" value="AAA"/>
    <property type="match status" value="1"/>
</dbReference>
<dbReference type="RefSeq" id="XP_040714848.1">
    <property type="nucleotide sequence ID" value="XM_040856099.1"/>
</dbReference>
<dbReference type="InterPro" id="IPR003593">
    <property type="entry name" value="AAA+_ATPase"/>
</dbReference>
<dbReference type="InterPro" id="IPR041569">
    <property type="entry name" value="AAA_lid_3"/>
</dbReference>
<feature type="domain" description="AAA+ ATPase" evidence="5">
    <location>
        <begin position="447"/>
        <end position="586"/>
    </location>
</feature>
<dbReference type="GeneID" id="63772311"/>
<comment type="caution">
    <text evidence="6">The sequence shown here is derived from an EMBL/GenBank/DDBJ whole genome shotgun (WGS) entry which is preliminary data.</text>
</comment>
<dbReference type="InterPro" id="IPR003960">
    <property type="entry name" value="ATPase_AAA_CS"/>
</dbReference>
<dbReference type="GO" id="GO:0016887">
    <property type="term" value="F:ATP hydrolysis activity"/>
    <property type="evidence" value="ECO:0007669"/>
    <property type="project" value="InterPro"/>
</dbReference>
<dbReference type="SMART" id="SM00382">
    <property type="entry name" value="AAA"/>
    <property type="match status" value="2"/>
</dbReference>
<proteinExistence type="inferred from homology"/>
<keyword evidence="6" id="KW-0378">Hydrolase</keyword>
<keyword evidence="7" id="KW-1185">Reference proteome</keyword>
<keyword evidence="3" id="KW-0175">Coiled coil</keyword>
<sequence>MESGLSVGKVCIVEAANGTGTRREAIAWPSTDRNVAKNVMMLSRALQEATGIKLEDRVQVTPGGDVPVAEKVTVRDVSEGLEPLEDIERPHWEFFLKGRFEISEHIFPGLAFRDLSVSGPKRSFVVISVNGRNANVAKYSRSTLVELRDEDAAAEANMAPGKLEVHNVPGMQPQLDELNYFFSYFDVDFGRNVPRCSCGIVIEGSRGTGKSMLLKRIGASRWGDVVRIKSTDKATKIQECFTTALNQQRPTIILIDDFKRVTAHNQGAVDAIADGLDDLAEHAAIRNRRPNVVVVATCLDFLEDIPQYLQTEDRFDEYITLPIPTTTDRKEIIRSMKPNFSPEYFEQYISDVADRTHAYTGRDLKRLVIGAGKAADKRTKFVPTNEPLVWEDIKTALASVRPTAMHDIRLKPPTVRWNDIAGYSDVKDTLLKVFKQPKAGEDVLWKPPKGALMYGPPGCSKTMIAQAMATESGFNFFAVKGGELLNMYVGETERAIRKLFQRARDASPSIIFFDEIDSIVGSRSGSGGSATSGGIQAVGTLLTEMDGFEELGKVFVLAATNKPDSLDPALLRPGRFDELIYVPLPEEKTRETIWANKAIELKFEGSVDIPELARMTEGYSGAEIARICDRAFRDYRSDGGLDAMGTLVTAVASFPPRVSKDTVRQFEAWRVK</sequence>
<evidence type="ECO:0000259" key="5">
    <source>
        <dbReference type="SMART" id="SM00382"/>
    </source>
</evidence>
<gene>
    <name evidence="6" type="ORF">BCR38DRAFT_344402</name>
</gene>
<keyword evidence="2 4" id="KW-0067">ATP-binding</keyword>
<dbReference type="InterPro" id="IPR027417">
    <property type="entry name" value="P-loop_NTPase"/>
</dbReference>
<dbReference type="InterPro" id="IPR050168">
    <property type="entry name" value="AAA_ATPase_domain"/>
</dbReference>
<dbReference type="STRING" id="1141098.A0A1Y2DV90"/>
<dbReference type="Gene3D" id="3.40.50.300">
    <property type="entry name" value="P-loop containing nucleotide triphosphate hydrolases"/>
    <property type="match status" value="2"/>
</dbReference>
<dbReference type="AlphaFoldDB" id="A0A1Y2DV90"/>
<dbReference type="InParanoid" id="A0A1Y2DV90"/>
<dbReference type="Pfam" id="PF00004">
    <property type="entry name" value="AAA"/>
    <property type="match status" value="2"/>
</dbReference>
<accession>A0A1Y2DV90</accession>
<dbReference type="GO" id="GO:0005524">
    <property type="term" value="F:ATP binding"/>
    <property type="evidence" value="ECO:0007669"/>
    <property type="project" value="UniProtKB-KW"/>
</dbReference>
<dbReference type="InterPro" id="IPR003959">
    <property type="entry name" value="ATPase_AAA_core"/>
</dbReference>
<evidence type="ECO:0000256" key="2">
    <source>
        <dbReference type="ARBA" id="ARBA00022840"/>
    </source>
</evidence>
<reference evidence="6 7" key="1">
    <citation type="submission" date="2016-07" db="EMBL/GenBank/DDBJ databases">
        <title>Pervasive Adenine N6-methylation of Active Genes in Fungi.</title>
        <authorList>
            <consortium name="DOE Joint Genome Institute"/>
            <person name="Mondo S.J."/>
            <person name="Dannebaum R.O."/>
            <person name="Kuo R.C."/>
            <person name="Labutti K."/>
            <person name="Haridas S."/>
            <person name="Kuo A."/>
            <person name="Salamov A."/>
            <person name="Ahrendt S.R."/>
            <person name="Lipzen A."/>
            <person name="Sullivan W."/>
            <person name="Andreopoulos W.B."/>
            <person name="Clum A."/>
            <person name="Lindquist E."/>
            <person name="Daum C."/>
            <person name="Ramamoorthy G.K."/>
            <person name="Gryganskyi A."/>
            <person name="Culley D."/>
            <person name="Magnuson J.K."/>
            <person name="James T.Y."/>
            <person name="O'Malley M.A."/>
            <person name="Stajich J.E."/>
            <person name="Spatafora J.W."/>
            <person name="Visel A."/>
            <person name="Grigoriev I.V."/>
        </authorList>
    </citation>
    <scope>NUCLEOTIDE SEQUENCE [LARGE SCALE GENOMIC DNA]</scope>
    <source>
        <strain evidence="6 7">CBS 129021</strain>
    </source>
</reference>
<protein>
    <submittedName>
        <fullName evidence="6">p-loop containing nucleoside triphosphate hydrolase protein</fullName>
    </submittedName>
</protein>
<dbReference type="GO" id="GO:0005737">
    <property type="term" value="C:cytoplasm"/>
    <property type="evidence" value="ECO:0007669"/>
    <property type="project" value="TreeGrafter"/>
</dbReference>